<keyword evidence="2" id="KW-1185">Reference proteome</keyword>
<protein>
    <submittedName>
        <fullName evidence="1">Uncharacterized protein</fullName>
    </submittedName>
</protein>
<evidence type="ECO:0000313" key="1">
    <source>
        <dbReference type="EMBL" id="RUP49243.1"/>
    </source>
</evidence>
<name>A0A433DEH0_9FUNG</name>
<accession>A0A433DEH0</accession>
<dbReference type="AlphaFoldDB" id="A0A433DEH0"/>
<gene>
    <name evidence="1" type="ORF">BC936DRAFT_142988</name>
</gene>
<reference evidence="1 2" key="1">
    <citation type="journal article" date="2018" name="New Phytol.">
        <title>Phylogenomics of Endogonaceae and evolution of mycorrhizas within Mucoromycota.</title>
        <authorList>
            <person name="Chang Y."/>
            <person name="Desiro A."/>
            <person name="Na H."/>
            <person name="Sandor L."/>
            <person name="Lipzen A."/>
            <person name="Clum A."/>
            <person name="Barry K."/>
            <person name="Grigoriev I.V."/>
            <person name="Martin F.M."/>
            <person name="Stajich J.E."/>
            <person name="Smith M.E."/>
            <person name="Bonito G."/>
            <person name="Spatafora J.W."/>
        </authorList>
    </citation>
    <scope>NUCLEOTIDE SEQUENCE [LARGE SCALE GENOMIC DNA]</scope>
    <source>
        <strain evidence="1 2">GMNB39</strain>
    </source>
</reference>
<proteinExistence type="predicted"/>
<organism evidence="1 2">
    <name type="scientific">Jimgerdemannia flammicorona</name>
    <dbReference type="NCBI Taxonomy" id="994334"/>
    <lineage>
        <taxon>Eukaryota</taxon>
        <taxon>Fungi</taxon>
        <taxon>Fungi incertae sedis</taxon>
        <taxon>Mucoromycota</taxon>
        <taxon>Mucoromycotina</taxon>
        <taxon>Endogonomycetes</taxon>
        <taxon>Endogonales</taxon>
        <taxon>Endogonaceae</taxon>
        <taxon>Jimgerdemannia</taxon>
    </lineage>
</organism>
<sequence length="176" mass="19987">MPFIFLDLYNQVLRFATGILEGAFSPKRTMQWQDWEQFVAEFTALRNNLLVQLGHKTATLREIYRGASGQTPCSQRSPVEWGPNNLIINGASAKFADSFIIREGVESQDLIIGHQKKWNYKSKGAITIRDIQMELAKNRKPKPDQSNHCETMTSSLLYSQHNPLKGTQPTSQTIAF</sequence>
<dbReference type="EMBL" id="RBNI01002486">
    <property type="protein sequence ID" value="RUP49243.1"/>
    <property type="molecule type" value="Genomic_DNA"/>
</dbReference>
<evidence type="ECO:0000313" key="2">
    <source>
        <dbReference type="Proteomes" id="UP000268093"/>
    </source>
</evidence>
<dbReference type="OrthoDB" id="2315391at2759"/>
<dbReference type="Proteomes" id="UP000268093">
    <property type="component" value="Unassembled WGS sequence"/>
</dbReference>
<comment type="caution">
    <text evidence="1">The sequence shown here is derived from an EMBL/GenBank/DDBJ whole genome shotgun (WGS) entry which is preliminary data.</text>
</comment>